<proteinExistence type="inferred from homology"/>
<dbReference type="GO" id="GO:0016491">
    <property type="term" value="F:oxidoreductase activity"/>
    <property type="evidence" value="ECO:0007669"/>
    <property type="project" value="UniProtKB-KW"/>
</dbReference>
<evidence type="ECO:0000313" key="11">
    <source>
        <dbReference type="Proteomes" id="UP001500420"/>
    </source>
</evidence>
<keyword evidence="7" id="KW-0676">Redox-active center</keyword>
<dbReference type="SUPFAM" id="SSF52833">
    <property type="entry name" value="Thioredoxin-like"/>
    <property type="match status" value="1"/>
</dbReference>
<keyword evidence="3" id="KW-0732">Signal</keyword>
<keyword evidence="4" id="KW-0249">Electron transport</keyword>
<keyword evidence="4" id="KW-0813">Transport</keyword>
<protein>
    <recommendedName>
        <fullName evidence="9">Thioredoxin-like fold domain-containing protein</fullName>
    </recommendedName>
</protein>
<dbReference type="PANTHER" id="PTHR13887">
    <property type="entry name" value="GLUTATHIONE S-TRANSFERASE KAPPA"/>
    <property type="match status" value="1"/>
</dbReference>
<dbReference type="EMBL" id="BAAADV010000001">
    <property type="protein sequence ID" value="GAA0667221.1"/>
    <property type="molecule type" value="Genomic_DNA"/>
</dbReference>
<dbReference type="Proteomes" id="UP001500420">
    <property type="component" value="Unassembled WGS sequence"/>
</dbReference>
<evidence type="ECO:0000256" key="1">
    <source>
        <dbReference type="ARBA" id="ARBA00005791"/>
    </source>
</evidence>
<feature type="domain" description="Thioredoxin-like fold" evidence="9">
    <location>
        <begin position="43"/>
        <end position="205"/>
    </location>
</feature>
<dbReference type="AlphaFoldDB" id="A0AAV3T833"/>
<accession>A0AAV3T833</accession>
<organism evidence="10 11">
    <name type="scientific">Natronoarchaeum mannanilyticum</name>
    <dbReference type="NCBI Taxonomy" id="926360"/>
    <lineage>
        <taxon>Archaea</taxon>
        <taxon>Methanobacteriati</taxon>
        <taxon>Methanobacteriota</taxon>
        <taxon>Stenosarchaea group</taxon>
        <taxon>Halobacteria</taxon>
        <taxon>Halobacteriales</taxon>
        <taxon>Natronoarchaeaceae</taxon>
    </lineage>
</organism>
<evidence type="ECO:0000256" key="5">
    <source>
        <dbReference type="ARBA" id="ARBA00023002"/>
    </source>
</evidence>
<dbReference type="RefSeq" id="WP_343772892.1">
    <property type="nucleotide sequence ID" value="NZ_BAAADV010000001.1"/>
</dbReference>
<evidence type="ECO:0000259" key="9">
    <source>
        <dbReference type="Pfam" id="PF13462"/>
    </source>
</evidence>
<reference evidence="10 11" key="1">
    <citation type="journal article" date="2019" name="Int. J. Syst. Evol. Microbiol.">
        <title>The Global Catalogue of Microorganisms (GCM) 10K type strain sequencing project: providing services to taxonomists for standard genome sequencing and annotation.</title>
        <authorList>
            <consortium name="The Broad Institute Genomics Platform"/>
            <consortium name="The Broad Institute Genome Sequencing Center for Infectious Disease"/>
            <person name="Wu L."/>
            <person name="Ma J."/>
        </authorList>
    </citation>
    <scope>NUCLEOTIDE SEQUENCE [LARGE SCALE GENOMIC DNA]</scope>
    <source>
        <strain evidence="10 11">JCM 16328</strain>
    </source>
</reference>
<evidence type="ECO:0000256" key="4">
    <source>
        <dbReference type="ARBA" id="ARBA00022982"/>
    </source>
</evidence>
<gene>
    <name evidence="10" type="ORF">GCM10009020_10870</name>
</gene>
<dbReference type="PANTHER" id="PTHR13887:SF14">
    <property type="entry name" value="DISULFIDE BOND FORMATION PROTEIN D"/>
    <property type="match status" value="1"/>
</dbReference>
<evidence type="ECO:0000256" key="3">
    <source>
        <dbReference type="ARBA" id="ARBA00022729"/>
    </source>
</evidence>
<comment type="caution">
    <text evidence="10">The sequence shown here is derived from an EMBL/GenBank/DDBJ whole genome shotgun (WGS) entry which is preliminary data.</text>
</comment>
<dbReference type="InterPro" id="IPR036249">
    <property type="entry name" value="Thioredoxin-like_sf"/>
</dbReference>
<keyword evidence="6" id="KW-1015">Disulfide bond</keyword>
<evidence type="ECO:0000256" key="6">
    <source>
        <dbReference type="ARBA" id="ARBA00023157"/>
    </source>
</evidence>
<dbReference type="Gene3D" id="3.40.30.10">
    <property type="entry name" value="Glutaredoxin"/>
    <property type="match status" value="1"/>
</dbReference>
<name>A0AAV3T833_9EURY</name>
<dbReference type="InterPro" id="IPR012336">
    <property type="entry name" value="Thioredoxin-like_fold"/>
</dbReference>
<dbReference type="PROSITE" id="PS51257">
    <property type="entry name" value="PROKAR_LIPOPROTEIN"/>
    <property type="match status" value="1"/>
</dbReference>
<keyword evidence="5" id="KW-0560">Oxidoreductase</keyword>
<keyword evidence="11" id="KW-1185">Reference proteome</keyword>
<evidence type="ECO:0000256" key="8">
    <source>
        <dbReference type="SAM" id="MobiDB-lite"/>
    </source>
</evidence>
<comment type="similarity">
    <text evidence="1">Belongs to the thioredoxin family. DsbA subfamily.</text>
</comment>
<dbReference type="Pfam" id="PF13462">
    <property type="entry name" value="Thioredoxin_4"/>
    <property type="match status" value="1"/>
</dbReference>
<evidence type="ECO:0000313" key="10">
    <source>
        <dbReference type="EMBL" id="GAA0667221.1"/>
    </source>
</evidence>
<sequence>MAPRLTRRRALSLAGGLATASFAGCLGLGDSPDPDGEAVESLPTPVQGDPESAVTVAVYEDFSCPHCRDFHLNVYPDVVSEFVDTERVRYEHHDFPIPVDERWSWAVAGAARAVQDEVGDDAFFEYAALAFEQQGSYSMDVLADLAGEVDADGEAVRSAAENDTYAPVLEADRSEGQDRGVQGTPTVFVNDEQVDLDSGESQFDAIRSAIESAES</sequence>
<feature type="region of interest" description="Disordered" evidence="8">
    <location>
        <begin position="161"/>
        <end position="201"/>
    </location>
</feature>
<evidence type="ECO:0000256" key="7">
    <source>
        <dbReference type="ARBA" id="ARBA00023284"/>
    </source>
</evidence>
<evidence type="ECO:0000256" key="2">
    <source>
        <dbReference type="ARBA" id="ARBA00007787"/>
    </source>
</evidence>
<comment type="similarity">
    <text evidence="2">Belongs to the glutaredoxin family.</text>
</comment>